<dbReference type="InterPro" id="IPR015943">
    <property type="entry name" value="WD40/YVTN_repeat-like_dom_sf"/>
</dbReference>
<evidence type="ECO:0000259" key="5">
    <source>
        <dbReference type="PROSITE" id="PS50197"/>
    </source>
</evidence>
<evidence type="ECO:0000256" key="1">
    <source>
        <dbReference type="ARBA" id="ARBA00022574"/>
    </source>
</evidence>
<feature type="compositionally biased region" description="Basic residues" evidence="4">
    <location>
        <begin position="1048"/>
        <end position="1059"/>
    </location>
</feature>
<feature type="domain" description="BEACH-type PH" evidence="6">
    <location>
        <begin position="2870"/>
        <end position="2977"/>
    </location>
</feature>
<dbReference type="Gene3D" id="2.130.10.10">
    <property type="entry name" value="YVTN repeat-like/Quinoprotein amine dehydrogenase"/>
    <property type="match status" value="1"/>
</dbReference>
<evidence type="ECO:0000256" key="2">
    <source>
        <dbReference type="ARBA" id="ARBA00022737"/>
    </source>
</evidence>
<feature type="region of interest" description="Disordered" evidence="4">
    <location>
        <begin position="1746"/>
        <end position="1769"/>
    </location>
</feature>
<dbReference type="Pfam" id="PF14844">
    <property type="entry name" value="PH_BEACH"/>
    <property type="match status" value="1"/>
</dbReference>
<keyword evidence="1 3" id="KW-0853">WD repeat</keyword>
<dbReference type="SMART" id="SM01026">
    <property type="entry name" value="Beach"/>
    <property type="match status" value="1"/>
</dbReference>
<dbReference type="EnsemblMetazoa" id="CapteT222621">
    <property type="protein sequence ID" value="CapteP222621"/>
    <property type="gene ID" value="CapteG222621"/>
</dbReference>
<keyword evidence="9" id="KW-1185">Reference proteome</keyword>
<feature type="region of interest" description="Disordered" evidence="4">
    <location>
        <begin position="124"/>
        <end position="183"/>
    </location>
</feature>
<evidence type="ECO:0000313" key="8">
    <source>
        <dbReference type="EnsemblMetazoa" id="CapteP222621"/>
    </source>
</evidence>
<keyword evidence="2" id="KW-0677">Repeat</keyword>
<dbReference type="InterPro" id="IPR050865">
    <property type="entry name" value="BEACH_Domain"/>
</dbReference>
<evidence type="ECO:0000256" key="4">
    <source>
        <dbReference type="SAM" id="MobiDB-lite"/>
    </source>
</evidence>
<dbReference type="SUPFAM" id="SSF50978">
    <property type="entry name" value="WD40 repeat-like"/>
    <property type="match status" value="1"/>
</dbReference>
<dbReference type="OrthoDB" id="26681at2759"/>
<evidence type="ECO:0000313" key="7">
    <source>
        <dbReference type="EMBL" id="ELT99324.1"/>
    </source>
</evidence>
<dbReference type="Gene3D" id="1.10.1540.10">
    <property type="entry name" value="BEACH domain"/>
    <property type="match status" value="1"/>
</dbReference>
<dbReference type="InterPro" id="IPR023362">
    <property type="entry name" value="PH-BEACH_dom"/>
</dbReference>
<dbReference type="InterPro" id="IPR019775">
    <property type="entry name" value="WD40_repeat_CS"/>
</dbReference>
<feature type="compositionally biased region" description="Polar residues" evidence="4">
    <location>
        <begin position="1956"/>
        <end position="1969"/>
    </location>
</feature>
<evidence type="ECO:0000313" key="9">
    <source>
        <dbReference type="Proteomes" id="UP000014760"/>
    </source>
</evidence>
<organism evidence="7">
    <name type="scientific">Capitella teleta</name>
    <name type="common">Polychaete worm</name>
    <dbReference type="NCBI Taxonomy" id="283909"/>
    <lineage>
        <taxon>Eukaryota</taxon>
        <taxon>Metazoa</taxon>
        <taxon>Spiralia</taxon>
        <taxon>Lophotrochozoa</taxon>
        <taxon>Annelida</taxon>
        <taxon>Polychaeta</taxon>
        <taxon>Sedentaria</taxon>
        <taxon>Scolecida</taxon>
        <taxon>Capitellidae</taxon>
        <taxon>Capitella</taxon>
    </lineage>
</organism>
<sequence length="3612" mass="402208">MRSVSNILAGEFLVDVHRICSESPEEDVSVLRGYLLLGRGGVILRVLNTIGVEQLSCSKELGDLLMTLLPLCLKFPKSANEADGWKDVQFTNMDVCFNHLPFVAQSPASRKIKYPALSEVPSRFRPNAGSGTRWSAHTPRALSRNASHQRNSAQGARGDPSSSLSDSDDEQSPPTPTFHATKHRRTFITPMLMHSSRLNLGVYPGLLKKGADIASSDDEEETPCSPLQPMELGLLLLKILRDLCFDDQPHVGNDSSVSVAILPHLAQLLLSLDAEIESLDGSSNQGWVLEDFRLLQRYAVRVFMTMAAQVSLQSHGITLLHSNGALNDLFNLAWGLVRSVHIESLGDSSGVTPEVVSQLLLAQDVLHGSWLLLIAVFASIPLNPSVLNTSLKLFHVVLHMRGLELMEALLLRLEILAGSVGQVARDALSGLLSSLANVITCMKKAKVDYVHMIKCTKQRHQRCDYSHYHHHHHDIVGLALPEEVAATDTYSVVDMKGLPENSQPCGVAVICRFLLLLQQRAVSKTLKLRILGCLEEGGACCCVAPAQILHLLLEGLTTQTHAVRSFTLSVLMKMLLQQCGGGSEADDLLLIQSQVCHICHEDNPPPLAALASCEPTNRVVPIETSDRAVSSVQGDACNPRWRCLRQLQPLVLESDELISAQVISYALRLVSNGCCALRQELFLCVFLPIFQATHLLVVAANSSTPSLHVVLSCLSALPILLQSRPACELFLSVGGVQQLGQLVRIASLRSCVLRVFQVLIILEERQELALPPQTAHLTFDPENEGSSLCLKEYLSMFFDHLGVRSTEESASSDDVFPVPNAAPSQSTDELARDLNSSQQSLAKYCDLWDTTNQLFTQSKSFSSHFILSVGLQLCQQTLEIALTSLIQCEHRDFSLTLLFSRDRSTELGCWLSLLQATLALSLSCATTIAATNGYNQENAITVPGIVLNVAERLIASRLVTDPQNSCLLKLVCDMLFQTATRHRSASDVVFSHTFTLLHLRGEDVPCDRDVQELSDPSSARDTETCVTEQGYEADSEVTDFTEDLGRGSKGRRKPVAKKRPPRKSLLNAILYPELIRLALDLIIEYTQYVTSVTTENAVVLHVLLRVLSLAKSSDENSAALYTQDLIRVLLTGFRSTLASKDDERQVEKRLVLSIFETISRQQFSAHELRQYLDLFKEDNVCYDGLLSSLINLSRSFKCQPSHVIKFPIRSTSAICDLELSVRSLDDGVLTASIRPVSDASSRHPTLSVSSSRAPRLAGLSVDPMTDSVDSIAAQSMEGSSAQCPANLAPLQVPLRENTLWPTNQRGFSICFWMLIEGAKVPQGHEERPTPFSQMLAENTAEHGEGHPGLPAKLKATLRRTLANCHWSDNCLHLVSVGNNELMLEVWTDPVIPNLIFRLVTHSRGEEKVLNEVSMATRLLPDTWQHLSIAFSERVKEGRTNHAVITTIIDGCFQKDTNLDYSLSHVIRSNPSPESQLFLGHAITDRVPSTSWQLGNLMLFRVSLTEILPDCKLSKHASFHIYALGPDCLSLTQADCSETPAEYCHLITEDLIQHSGLSHDIFTGSHAIYMQHLRDNLVLVYHPKDPTSFHMYHRPSPFRSQTTLKSILTAKDDAGLSNTVPVCSPLLRQPTSVPAATKLNLMAVHSLTQHGLAAAIDENGGIGVFLFLFAQVVDNCPVERYQSEALQLLLTLIQRDPRHAQNFSSMSGYAMLAKVLRAEKCILGFQMLKVLLDACLTQPIILQRRGLPSQQSPSSPASPGNTFTVPPEVNPSDMYLDHNSTALVRNVKLITDVLLAWRSWELADAEVKELLFRALEVLLRPQHPQQHFNVRQLHQAGVVRLLINICLERIQDARPALSLPISSSLVSIVQQLVGRPPDLHSVILLCDFLLLMHPAASTYVSHNSSDFYFSHRWGSLAKYLEVYFDFARLAAQSKLTDSRQPSRRISEFGSFPERPRSCTSSGISNGVPLQTSTPISRNYTHVKDSYPRIPVSIRRAKSLSDVNDKSEQFSRVFHVGEVEPRPLRRSRSFPLMRPAEHPEASTDTTAMFTETFNDNTLIASQIPSPPELRLSDESPIAPLLLNGVSRALSPHTLLANQQTALIVYSLKDVHLKVNDLWEPSEPPAEDGNDEGSVVVSIGVLDLLTSVVGKLSSKDLGTLHGVVLQWQRLVILVHHPSANVRAAVLRLLDVFLHQASADQINNLLRHECFHLVAAQLHRHLASQEIVEACLTMLMGRPQSLDEDLQIQLLAEVTSAQLQMVVPLLALLTPSLYDIALCHNLLGVLAILFNQVMSLSRAMINHGLAEALCNLLHQLIAMPPSFTDLGHNEKFILHFDIQSFFRNIGQRLFSTSGVSSWQQFEETFSLLIALEYKQAQIYGTSSAESCHVREVICIFLQATLDHVSERLDTPANLQQRTTSTISSAVGSLLLWRSSPNDSIDDLNSSLQHRLTHDIPLTNISSSSSGFIEREEDASPAPSRLFKSTSGSGIPDAILPNFRRSVSATIGEYSQRLRAAGAFGSGSWVAGSGEVSAELNHSDVCATGFASFGGAKKDASLSQTELLERFKKIITLATDFVLYEGRNRQSDEEFNSDGSENDDESQCLVREIALERTLLMFLMKSLLNSMEKGFFQRKTLSTAVMWQAKDVLKVQGHKVVYYLYELTTKYANLMTREQRCEAHEMLDALQACGYPQIKMGTSLSDDYRRHMDEEYMTWTRMHATETTKWLQRQQSNKLRVLQRNQPLIKRVSENAMMVTQQVNNTQSQQRKVFVDHVKRVMSEGLQAKKHWQALIQQLTHERGIWHCANSHPPSWQLDPTEGPSRVRKRLQRCHLSLSPRFLRPEMQQNLEAGKVEPPLAFIFEDLGSDSAALIYKLHTSQNIQFTCMCTSVTPSSETPGALLIGQSDLYFVADDAIKHASHTQVLLGNRDMLFMTLAHEDIKEIHKRWYSLRDHGIEIFLTNGKTCLLAFDTTKERNELHAQLLTLELPNLLPSENLTAVMNLWLEGHMTNFEYLTYLNKVAGRTFNDLMQYPIFPFILANYQHSTLDLNDPDSFRNLAKPIAVQHKEREEKYKENYKWLEIERKRNELVPDLNDYHPEPYHYGSHYSNSGTVLHFLVRLPPFTHMFLEYQDNNFDIPDRTFHSMHMAWHLASFQSTTDVKELIPEFFFLPEFLRNREGFAFGNRQTGEAVDDVLLPDWCHGDARLFTLVLSQALESDYVSQHLPAWIDLVFGCRQTGKAAIEAINVFHPATYFGIDVDSIEDSVRRSALKTMIRTYGQTPKQLFKAAHPLPGQWSKSYLRSRVDRSVMPLDTVFGLRWGHYIGSPDQADPVAELVQSHGTTVSTLLALPTGEVFGLGAKSCLMAMYSKEKGSVANLPSKPPTGHSLQAAVLWVFVRRNHSPSHQIQRKQGKSLCVLKLTRSAPSQQCHLQAFGRDQLFGHVEAVTALFVCKPFSILVSASSDGTCIIWDLNRLIYVRSIEDHESAVTAVTVSDTSGDIASVSHSDAGSNLQLHTVNAQLVVSQASTDRIHCLAFSHAPEGRSVNVLAGGLSSGAVRLWSAWDLSTVRDVVFDQKPFPILSLCFSHDCRKMFTADSDGRVIVWLQPNQKSTKIVYEPFL</sequence>
<dbReference type="InterPro" id="IPR036372">
    <property type="entry name" value="BEACH_dom_sf"/>
</dbReference>
<dbReference type="SMART" id="SM00320">
    <property type="entry name" value="WD40"/>
    <property type="match status" value="4"/>
</dbReference>
<protein>
    <recommendedName>
        <fullName evidence="10">Lysosomal-trafficking regulator</fullName>
    </recommendedName>
</protein>
<dbReference type="PANTHER" id="PTHR13743:SF86">
    <property type="entry name" value="LYSOSOMAL-TRAFFICKING REGULATOR"/>
    <property type="match status" value="1"/>
</dbReference>
<dbReference type="Gene3D" id="2.30.29.30">
    <property type="entry name" value="Pleckstrin-homology domain (PH domain)/Phosphotyrosine-binding domain (PTB)"/>
    <property type="match status" value="1"/>
</dbReference>
<dbReference type="InterPro" id="IPR000409">
    <property type="entry name" value="BEACH_dom"/>
</dbReference>
<feature type="repeat" description="WD" evidence="3">
    <location>
        <begin position="3431"/>
        <end position="3472"/>
    </location>
</feature>
<dbReference type="Proteomes" id="UP000014760">
    <property type="component" value="Unassembled WGS sequence"/>
</dbReference>
<dbReference type="STRING" id="283909.R7U034"/>
<dbReference type="CDD" id="cd06071">
    <property type="entry name" value="Beach"/>
    <property type="match status" value="1"/>
</dbReference>
<dbReference type="HOGENOM" id="CLU_000213_1_0_1"/>
<dbReference type="OMA" id="HSQREFN"/>
<dbReference type="InterPro" id="IPR011993">
    <property type="entry name" value="PH-like_dom_sf"/>
</dbReference>
<evidence type="ECO:0000256" key="3">
    <source>
        <dbReference type="PROSITE-ProRule" id="PRU00221"/>
    </source>
</evidence>
<dbReference type="PROSITE" id="PS50197">
    <property type="entry name" value="BEACH"/>
    <property type="match status" value="1"/>
</dbReference>
<dbReference type="PROSITE" id="PS50082">
    <property type="entry name" value="WD_REPEATS_2"/>
    <property type="match status" value="1"/>
</dbReference>
<gene>
    <name evidence="7" type="ORF">CAPTEDRAFT_222621</name>
</gene>
<accession>R7U034</accession>
<dbReference type="InterPro" id="IPR036322">
    <property type="entry name" value="WD40_repeat_dom_sf"/>
</dbReference>
<dbReference type="CDD" id="cd01201">
    <property type="entry name" value="PH_BEACH"/>
    <property type="match status" value="1"/>
</dbReference>
<dbReference type="FunFam" id="1.10.1540.10:FF:000001">
    <property type="entry name" value="neurobeachin isoform X1"/>
    <property type="match status" value="1"/>
</dbReference>
<feature type="region of interest" description="Disordered" evidence="4">
    <location>
        <begin position="1037"/>
        <end position="1059"/>
    </location>
</feature>
<feature type="compositionally biased region" description="Low complexity" evidence="4">
    <location>
        <begin position="1747"/>
        <end position="1758"/>
    </location>
</feature>
<reference evidence="9" key="1">
    <citation type="submission" date="2012-12" db="EMBL/GenBank/DDBJ databases">
        <authorList>
            <person name="Hellsten U."/>
            <person name="Grimwood J."/>
            <person name="Chapman J.A."/>
            <person name="Shapiro H."/>
            <person name="Aerts A."/>
            <person name="Otillar R.P."/>
            <person name="Terry A.Y."/>
            <person name="Boore J.L."/>
            <person name="Simakov O."/>
            <person name="Marletaz F."/>
            <person name="Cho S.-J."/>
            <person name="Edsinger-Gonzales E."/>
            <person name="Havlak P."/>
            <person name="Kuo D.-H."/>
            <person name="Larsson T."/>
            <person name="Lv J."/>
            <person name="Arendt D."/>
            <person name="Savage R."/>
            <person name="Osoegawa K."/>
            <person name="de Jong P."/>
            <person name="Lindberg D.R."/>
            <person name="Seaver E.C."/>
            <person name="Weisblat D.A."/>
            <person name="Putnam N.H."/>
            <person name="Grigoriev I.V."/>
            <person name="Rokhsar D.S."/>
        </authorList>
    </citation>
    <scope>NUCLEOTIDE SEQUENCE</scope>
    <source>
        <strain evidence="9">I ESC-2004</strain>
    </source>
</reference>
<evidence type="ECO:0000259" key="6">
    <source>
        <dbReference type="PROSITE" id="PS51783"/>
    </source>
</evidence>
<dbReference type="Pfam" id="PF02138">
    <property type="entry name" value="Beach"/>
    <property type="match status" value="1"/>
</dbReference>
<feature type="compositionally biased region" description="Polar residues" evidence="4">
    <location>
        <begin position="144"/>
        <end position="154"/>
    </location>
</feature>
<dbReference type="PROSITE" id="PS00678">
    <property type="entry name" value="WD_REPEATS_1"/>
    <property type="match status" value="1"/>
</dbReference>
<dbReference type="InterPro" id="IPR001680">
    <property type="entry name" value="WD40_rpt"/>
</dbReference>
<dbReference type="EMBL" id="AMQN01010077">
    <property type="status" value="NOT_ANNOTATED_CDS"/>
    <property type="molecule type" value="Genomic_DNA"/>
</dbReference>
<feature type="domain" description="BEACH" evidence="5">
    <location>
        <begin position="2982"/>
        <end position="3285"/>
    </location>
</feature>
<name>R7U034_CAPTE</name>
<evidence type="ECO:0008006" key="10">
    <source>
        <dbReference type="Google" id="ProtNLM"/>
    </source>
</evidence>
<dbReference type="EMBL" id="KB306977">
    <property type="protein sequence ID" value="ELT99324.1"/>
    <property type="molecule type" value="Genomic_DNA"/>
</dbReference>
<dbReference type="PROSITE" id="PS51783">
    <property type="entry name" value="PH_BEACH"/>
    <property type="match status" value="1"/>
</dbReference>
<dbReference type="SUPFAM" id="SSF81837">
    <property type="entry name" value="BEACH domain"/>
    <property type="match status" value="1"/>
</dbReference>
<reference evidence="8" key="3">
    <citation type="submission" date="2015-06" db="UniProtKB">
        <authorList>
            <consortium name="EnsemblMetazoa"/>
        </authorList>
    </citation>
    <scope>IDENTIFICATION</scope>
</reference>
<dbReference type="PROSITE" id="PS50294">
    <property type="entry name" value="WD_REPEATS_REGION"/>
    <property type="match status" value="1"/>
</dbReference>
<feature type="region of interest" description="Disordered" evidence="4">
    <location>
        <begin position="1939"/>
        <end position="1969"/>
    </location>
</feature>
<proteinExistence type="predicted"/>
<dbReference type="SUPFAM" id="SSF50729">
    <property type="entry name" value="PH domain-like"/>
    <property type="match status" value="1"/>
</dbReference>
<dbReference type="FunCoup" id="R7U034">
    <property type="interactions" value="773"/>
</dbReference>
<dbReference type="PANTHER" id="PTHR13743">
    <property type="entry name" value="BEIGE/BEACH-RELATED"/>
    <property type="match status" value="1"/>
</dbReference>
<dbReference type="Pfam" id="PF00400">
    <property type="entry name" value="WD40"/>
    <property type="match status" value="2"/>
</dbReference>
<reference evidence="7 9" key="2">
    <citation type="journal article" date="2013" name="Nature">
        <title>Insights into bilaterian evolution from three spiralian genomes.</title>
        <authorList>
            <person name="Simakov O."/>
            <person name="Marletaz F."/>
            <person name="Cho S.J."/>
            <person name="Edsinger-Gonzales E."/>
            <person name="Havlak P."/>
            <person name="Hellsten U."/>
            <person name="Kuo D.H."/>
            <person name="Larsson T."/>
            <person name="Lv J."/>
            <person name="Arendt D."/>
            <person name="Savage R."/>
            <person name="Osoegawa K."/>
            <person name="de Jong P."/>
            <person name="Grimwood J."/>
            <person name="Chapman J.A."/>
            <person name="Shapiro H."/>
            <person name="Aerts A."/>
            <person name="Otillar R.P."/>
            <person name="Terry A.Y."/>
            <person name="Boore J.L."/>
            <person name="Grigoriev I.V."/>
            <person name="Lindberg D.R."/>
            <person name="Seaver E.C."/>
            <person name="Weisblat D.A."/>
            <person name="Putnam N.H."/>
            <person name="Rokhsar D.S."/>
        </authorList>
    </citation>
    <scope>NUCLEOTIDE SEQUENCE</scope>
    <source>
        <strain evidence="7 9">I ESC-2004</strain>
    </source>
</reference>